<dbReference type="GO" id="GO:0045296">
    <property type="term" value="F:cadherin binding"/>
    <property type="evidence" value="ECO:0007669"/>
    <property type="project" value="TreeGrafter"/>
</dbReference>
<feature type="non-terminal residue" evidence="26">
    <location>
        <position position="1"/>
    </location>
</feature>
<dbReference type="Gene3D" id="2.60.40.60">
    <property type="entry name" value="Cadherins"/>
    <property type="match status" value="7"/>
</dbReference>
<evidence type="ECO:0000256" key="17">
    <source>
        <dbReference type="ARBA" id="ARBA00023136"/>
    </source>
</evidence>
<dbReference type="Pfam" id="PF08758">
    <property type="entry name" value="Cadherin_pro"/>
    <property type="match status" value="1"/>
</dbReference>
<dbReference type="GO" id="GO:0009986">
    <property type="term" value="C:cell surface"/>
    <property type="evidence" value="ECO:0007669"/>
    <property type="project" value="UniProtKB-SubCell"/>
</dbReference>
<evidence type="ECO:0000313" key="27">
    <source>
        <dbReference type="Proteomes" id="UP000551758"/>
    </source>
</evidence>
<dbReference type="SUPFAM" id="SSF49313">
    <property type="entry name" value="Cadherin-like"/>
    <property type="match status" value="5"/>
</dbReference>
<evidence type="ECO:0000256" key="22">
    <source>
        <dbReference type="RuleBase" id="RU004357"/>
    </source>
</evidence>
<dbReference type="InterPro" id="IPR039808">
    <property type="entry name" value="Cadherin"/>
</dbReference>
<dbReference type="FunFam" id="4.10.900.10:FF:000001">
    <property type="entry name" value="Cadherin 2"/>
    <property type="match status" value="1"/>
</dbReference>
<evidence type="ECO:0000256" key="1">
    <source>
        <dbReference type="ARBA" id="ARBA00004135"/>
    </source>
</evidence>
<evidence type="ECO:0000256" key="24">
    <source>
        <dbReference type="SAM" id="Phobius"/>
    </source>
</evidence>
<dbReference type="GO" id="GO:0030027">
    <property type="term" value="C:lamellipodium"/>
    <property type="evidence" value="ECO:0007669"/>
    <property type="project" value="TreeGrafter"/>
</dbReference>
<dbReference type="GO" id="GO:0007156">
    <property type="term" value="P:homophilic cell adhesion via plasma membrane adhesion molecules"/>
    <property type="evidence" value="ECO:0007669"/>
    <property type="project" value="InterPro"/>
</dbReference>
<evidence type="ECO:0000256" key="9">
    <source>
        <dbReference type="ARBA" id="ARBA00022692"/>
    </source>
</evidence>
<evidence type="ECO:0000256" key="16">
    <source>
        <dbReference type="ARBA" id="ARBA00022989"/>
    </source>
</evidence>
<comment type="function">
    <text evidence="22">Cadherins are calcium-dependent cell adhesion proteins.</text>
</comment>
<evidence type="ECO:0000256" key="13">
    <source>
        <dbReference type="ARBA" id="ARBA00022837"/>
    </source>
</evidence>
<evidence type="ECO:0000256" key="2">
    <source>
        <dbReference type="ARBA" id="ARBA00004241"/>
    </source>
</evidence>
<dbReference type="InterPro" id="IPR015919">
    <property type="entry name" value="Cadherin-like_sf"/>
</dbReference>
<keyword evidence="8" id="KW-0165">Cleavage on pair of basic residues</keyword>
<keyword evidence="16 24" id="KW-1133">Transmembrane helix</keyword>
<keyword evidence="12" id="KW-0677">Repeat</keyword>
<dbReference type="FunFam" id="2.60.40.60:FF:000027">
    <property type="entry name" value="Cadherin 2"/>
    <property type="match status" value="1"/>
</dbReference>
<dbReference type="InterPro" id="IPR014868">
    <property type="entry name" value="Cadherin_pro_dom"/>
</dbReference>
<evidence type="ECO:0000313" key="26">
    <source>
        <dbReference type="EMBL" id="KAF5919165.1"/>
    </source>
</evidence>
<dbReference type="InterPro" id="IPR027397">
    <property type="entry name" value="Catenin-bd_sf"/>
</dbReference>
<evidence type="ECO:0000256" key="4">
    <source>
        <dbReference type="ARBA" id="ARBA00004536"/>
    </source>
</evidence>
<comment type="caution">
    <text evidence="26">The sequence shown here is derived from an EMBL/GenBank/DDBJ whole genome shotgun (WGS) entry which is preliminary data.</text>
</comment>
<keyword evidence="18" id="KW-0325">Glycoprotein</keyword>
<keyword evidence="17 24" id="KW-0472">Membrane</keyword>
<keyword evidence="27" id="KW-1185">Reference proteome</keyword>
<dbReference type="SMART" id="SM01055">
    <property type="entry name" value="Cadherin_pro"/>
    <property type="match status" value="1"/>
</dbReference>
<dbReference type="Gene3D" id="4.10.900.10">
    <property type="entry name" value="TCF3-CBD (Catenin binding domain)"/>
    <property type="match status" value="1"/>
</dbReference>
<dbReference type="AlphaFoldDB" id="A0A7J7ETM3"/>
<evidence type="ECO:0000256" key="7">
    <source>
        <dbReference type="ARBA" id="ARBA00022475"/>
    </source>
</evidence>
<dbReference type="PANTHER" id="PTHR24027">
    <property type="entry name" value="CADHERIN-23"/>
    <property type="match status" value="1"/>
</dbReference>
<dbReference type="GO" id="GO:0044331">
    <property type="term" value="P:cell-cell adhesion mediated by cadherin"/>
    <property type="evidence" value="ECO:0007669"/>
    <property type="project" value="TreeGrafter"/>
</dbReference>
<evidence type="ECO:0000256" key="12">
    <source>
        <dbReference type="ARBA" id="ARBA00022737"/>
    </source>
</evidence>
<dbReference type="CDD" id="cd11304">
    <property type="entry name" value="Cadherin_repeat"/>
    <property type="match status" value="3"/>
</dbReference>
<evidence type="ECO:0000256" key="10">
    <source>
        <dbReference type="ARBA" id="ARBA00022723"/>
    </source>
</evidence>
<dbReference type="SMART" id="SM00112">
    <property type="entry name" value="CA"/>
    <property type="match status" value="4"/>
</dbReference>
<feature type="region of interest" description="Disordered" evidence="23">
    <location>
        <begin position="879"/>
        <end position="900"/>
    </location>
</feature>
<dbReference type="FunFam" id="2.60.40.60:FF:000045">
    <property type="entry name" value="Cadherin 2"/>
    <property type="match status" value="1"/>
</dbReference>
<keyword evidence="9 21" id="KW-0812">Transmembrane</keyword>
<evidence type="ECO:0000256" key="20">
    <source>
        <dbReference type="PROSITE-ProRule" id="PRU00043"/>
    </source>
</evidence>
<feature type="domain" description="Cadherin" evidence="25">
    <location>
        <begin position="620"/>
        <end position="726"/>
    </location>
</feature>
<dbReference type="Pfam" id="PF00028">
    <property type="entry name" value="Cadherin"/>
    <property type="match status" value="4"/>
</dbReference>
<organism evidence="26 27">
    <name type="scientific">Diceros bicornis minor</name>
    <name type="common">South-central black rhinoceros</name>
    <dbReference type="NCBI Taxonomy" id="77932"/>
    <lineage>
        <taxon>Eukaryota</taxon>
        <taxon>Metazoa</taxon>
        <taxon>Chordata</taxon>
        <taxon>Craniata</taxon>
        <taxon>Vertebrata</taxon>
        <taxon>Euteleostomi</taxon>
        <taxon>Mammalia</taxon>
        <taxon>Eutheria</taxon>
        <taxon>Laurasiatheria</taxon>
        <taxon>Perissodactyla</taxon>
        <taxon>Rhinocerotidae</taxon>
        <taxon>Diceros</taxon>
    </lineage>
</organism>
<feature type="compositionally biased region" description="Low complexity" evidence="23">
    <location>
        <begin position="879"/>
        <end position="896"/>
    </location>
</feature>
<feature type="domain" description="Cadherin" evidence="25">
    <location>
        <begin position="173"/>
        <end position="209"/>
    </location>
</feature>
<dbReference type="GO" id="GO:0099634">
    <property type="term" value="C:postsynaptic specialization membrane"/>
    <property type="evidence" value="ECO:0007669"/>
    <property type="project" value="TreeGrafter"/>
</dbReference>
<dbReference type="FunFam" id="2.60.40.60:FF:000022">
    <property type="entry name" value="Cadherin 2"/>
    <property type="match status" value="1"/>
</dbReference>
<dbReference type="GO" id="GO:0034332">
    <property type="term" value="P:adherens junction organization"/>
    <property type="evidence" value="ECO:0007669"/>
    <property type="project" value="TreeGrafter"/>
</dbReference>
<gene>
    <name evidence="26" type="ORF">HPG69_003805</name>
</gene>
<feature type="domain" description="Cadherin" evidence="25">
    <location>
        <begin position="210"/>
        <end position="324"/>
    </location>
</feature>
<dbReference type="GO" id="GO:0014069">
    <property type="term" value="C:postsynaptic density"/>
    <property type="evidence" value="ECO:0007669"/>
    <property type="project" value="TreeGrafter"/>
</dbReference>
<dbReference type="GO" id="GO:0042383">
    <property type="term" value="C:sarcolemma"/>
    <property type="evidence" value="ECO:0007669"/>
    <property type="project" value="UniProtKB-SubCell"/>
</dbReference>
<keyword evidence="14 21" id="KW-0130">Cell adhesion</keyword>
<dbReference type="InterPro" id="IPR000233">
    <property type="entry name" value="Cadherin_Y-type_LIR"/>
</dbReference>
<evidence type="ECO:0000256" key="5">
    <source>
        <dbReference type="ARBA" id="ARBA00004568"/>
    </source>
</evidence>
<dbReference type="GO" id="GO:0005912">
    <property type="term" value="C:adherens junction"/>
    <property type="evidence" value="ECO:0007669"/>
    <property type="project" value="UniProtKB-SubCell"/>
</dbReference>
<evidence type="ECO:0000256" key="23">
    <source>
        <dbReference type="SAM" id="MobiDB-lite"/>
    </source>
</evidence>
<protein>
    <recommendedName>
        <fullName evidence="6">Cadherin-2</fullName>
    </recommendedName>
    <alternativeName>
        <fullName evidence="19">Neural cadherin</fullName>
    </alternativeName>
</protein>
<dbReference type="GO" id="GO:0000902">
    <property type="term" value="P:cell morphogenesis"/>
    <property type="evidence" value="ECO:0007669"/>
    <property type="project" value="TreeGrafter"/>
</dbReference>
<dbReference type="GO" id="GO:0005737">
    <property type="term" value="C:cytoplasm"/>
    <property type="evidence" value="ECO:0007669"/>
    <property type="project" value="TreeGrafter"/>
</dbReference>
<dbReference type="GO" id="GO:0016342">
    <property type="term" value="C:catenin complex"/>
    <property type="evidence" value="ECO:0007669"/>
    <property type="project" value="TreeGrafter"/>
</dbReference>
<evidence type="ECO:0000256" key="18">
    <source>
        <dbReference type="ARBA" id="ARBA00023180"/>
    </source>
</evidence>
<evidence type="ECO:0000256" key="15">
    <source>
        <dbReference type="ARBA" id="ARBA00022949"/>
    </source>
</evidence>
<evidence type="ECO:0000256" key="3">
    <source>
        <dbReference type="ARBA" id="ARBA00004251"/>
    </source>
</evidence>
<dbReference type="InterPro" id="IPR020894">
    <property type="entry name" value="Cadherin_CS"/>
</dbReference>
<feature type="transmembrane region" description="Helical" evidence="24">
    <location>
        <begin position="740"/>
        <end position="762"/>
    </location>
</feature>
<dbReference type="GO" id="GO:0045177">
    <property type="term" value="C:apical part of cell"/>
    <property type="evidence" value="ECO:0007669"/>
    <property type="project" value="TreeGrafter"/>
</dbReference>
<accession>A0A7J7ETM3</accession>
<dbReference type="FunFam" id="2.60.40.60:FF:000019">
    <property type="entry name" value="Cadherin 2"/>
    <property type="match status" value="1"/>
</dbReference>
<dbReference type="Proteomes" id="UP000551758">
    <property type="component" value="Unassembled WGS sequence"/>
</dbReference>
<dbReference type="GO" id="GO:0005509">
    <property type="term" value="F:calcium ion binding"/>
    <property type="evidence" value="ECO:0007669"/>
    <property type="project" value="UniProtKB-UniRule"/>
</dbReference>
<dbReference type="GO" id="GO:0014704">
    <property type="term" value="C:intercalated disc"/>
    <property type="evidence" value="ECO:0007669"/>
    <property type="project" value="TreeGrafter"/>
</dbReference>
<dbReference type="GO" id="GO:0030057">
    <property type="term" value="C:desmosome"/>
    <property type="evidence" value="ECO:0007669"/>
    <property type="project" value="UniProtKB-SubCell"/>
</dbReference>
<keyword evidence="13 20" id="KW-0106">Calcium</keyword>
<dbReference type="EMBL" id="JACDTQ010002401">
    <property type="protein sequence ID" value="KAF5919165.1"/>
    <property type="molecule type" value="Genomic_DNA"/>
</dbReference>
<dbReference type="GO" id="GO:0007416">
    <property type="term" value="P:synapse assembly"/>
    <property type="evidence" value="ECO:0007669"/>
    <property type="project" value="TreeGrafter"/>
</dbReference>
<keyword evidence="10" id="KW-0479">Metal-binding</keyword>
<reference evidence="26 27" key="1">
    <citation type="journal article" date="2020" name="Mol. Biol. Evol.">
        <title>Interspecific Gene Flow and the Evolution of Specialization in Black and White Rhinoceros.</title>
        <authorList>
            <person name="Moodley Y."/>
            <person name="Westbury M.V."/>
            <person name="Russo I.M."/>
            <person name="Gopalakrishnan S."/>
            <person name="Rakotoarivelo A."/>
            <person name="Olsen R.A."/>
            <person name="Prost S."/>
            <person name="Tunstall T."/>
            <person name="Ryder O.A."/>
            <person name="Dalen L."/>
            <person name="Bruford M.W."/>
        </authorList>
    </citation>
    <scope>NUCLEOTIDE SEQUENCE [LARGE SCALE GENOMIC DNA]</scope>
    <source>
        <strain evidence="26">SBR-YM</strain>
        <tissue evidence="26">Skin</tissue>
    </source>
</reference>
<feature type="domain" description="Cadherin" evidence="25">
    <location>
        <begin position="514"/>
        <end position="621"/>
    </location>
</feature>
<proteinExistence type="predicted"/>
<comment type="subcellular location">
    <subcellularLocation>
        <location evidence="4">Cell junction</location>
        <location evidence="4">Adherens junction</location>
    </subcellularLocation>
    <subcellularLocation>
        <location evidence="5">Cell junction</location>
        <location evidence="5">Desmosome</location>
    </subcellularLocation>
    <subcellularLocation>
        <location evidence="1">Cell membrane</location>
        <location evidence="1">Sarcolemma</location>
    </subcellularLocation>
    <subcellularLocation>
        <location evidence="3 21">Cell membrane</location>
        <topology evidence="3 21">Single-pass type I membrane protein</topology>
    </subcellularLocation>
    <subcellularLocation>
        <location evidence="2">Cell surface</location>
    </subcellularLocation>
</comment>
<dbReference type="GO" id="GO:0016477">
    <property type="term" value="P:cell migration"/>
    <property type="evidence" value="ECO:0007669"/>
    <property type="project" value="TreeGrafter"/>
</dbReference>
<dbReference type="PROSITE" id="PS50268">
    <property type="entry name" value="CADHERIN_2"/>
    <property type="match status" value="5"/>
</dbReference>
<feature type="domain" description="Cadherin" evidence="25">
    <location>
        <begin position="325"/>
        <end position="513"/>
    </location>
</feature>
<evidence type="ECO:0000256" key="14">
    <source>
        <dbReference type="ARBA" id="ARBA00022889"/>
    </source>
</evidence>
<dbReference type="GO" id="GO:0007043">
    <property type="term" value="P:cell-cell junction assembly"/>
    <property type="evidence" value="ECO:0007669"/>
    <property type="project" value="TreeGrafter"/>
</dbReference>
<dbReference type="PRINTS" id="PR01820">
    <property type="entry name" value="DESMOCOLLIN"/>
</dbReference>
<dbReference type="GO" id="GO:0008013">
    <property type="term" value="F:beta-catenin binding"/>
    <property type="evidence" value="ECO:0007669"/>
    <property type="project" value="TreeGrafter"/>
</dbReference>
<evidence type="ECO:0000256" key="19">
    <source>
        <dbReference type="ARBA" id="ARBA00031121"/>
    </source>
</evidence>
<evidence type="ECO:0000256" key="21">
    <source>
        <dbReference type="RuleBase" id="RU003318"/>
    </source>
</evidence>
<dbReference type="Pfam" id="PF01049">
    <property type="entry name" value="CADH_Y-type_LIR"/>
    <property type="match status" value="1"/>
</dbReference>
<keyword evidence="7" id="KW-1003">Cell membrane</keyword>
<dbReference type="PANTHER" id="PTHR24027:SF79">
    <property type="entry name" value="CADHERIN-2"/>
    <property type="match status" value="1"/>
</dbReference>
<evidence type="ECO:0000259" key="25">
    <source>
        <dbReference type="PROSITE" id="PS50268"/>
    </source>
</evidence>
<keyword evidence="11" id="KW-0732">Signal</keyword>
<dbReference type="GO" id="GO:0016339">
    <property type="term" value="P:calcium-dependent cell-cell adhesion via plasma membrane cell adhesion molecules"/>
    <property type="evidence" value="ECO:0007669"/>
    <property type="project" value="TreeGrafter"/>
</dbReference>
<dbReference type="GO" id="GO:0048787">
    <property type="term" value="C:presynaptic active zone membrane"/>
    <property type="evidence" value="ECO:0007669"/>
    <property type="project" value="TreeGrafter"/>
</dbReference>
<dbReference type="InterPro" id="IPR002126">
    <property type="entry name" value="Cadherin-like_dom"/>
</dbReference>
<dbReference type="PRINTS" id="PR00205">
    <property type="entry name" value="CADHERIN"/>
</dbReference>
<keyword evidence="15" id="KW-0965">Cell junction</keyword>
<evidence type="ECO:0000256" key="11">
    <source>
        <dbReference type="ARBA" id="ARBA00022729"/>
    </source>
</evidence>
<sequence length="922" mass="102491">IITLIYLLSFTVKFSNCNGKRKVRYESSEPADFKVDEDGMVYAVRSFPLSSEHARFLVYAQDKETQEKWQVAVKLSLKRALPEDSVKVEKLFFLELRNVLYFNAKESQEIEEIVFPRQLTKHNGHLQRQKRDWVIPPINLPENSRGPFPQELVRVGCHLKMIWKAVVAMNTVSTMQLRAHAVDINGNQVENPIDIVINVIDMNDNRPEFLHQVWNGTVPEGSKPGTYVMTVTAIDADDPNALNGMLRYRILSQAPSSPSPNMFTINNETGDIITVAAGLDREKVQQYTLIIQATDMEGNPTYGLSNTATAVITVTDVNDNPPEFTAMTFYGEVPENRVDVIVANLTVTDKDQPHTPAWNAVYRISGGDPTGRFAIQTDPNSNDGLVTVVKLQLFIILRLPTIHESSPSSFFILLWTVMPIRTSTRRVLVLDLGFLQTSKIPKIILESSQSFSLLNLLVKAFLDEPIDFETNRMFVLTVAAENQVPLAKGIQHPPQSTATVSVTVIDVNENPYFAPNPKIIRQEEGLHAGTMLTTFTAQDPDRYMQQNIRYTKLSDPANWLKIDPVNGQITTIAVLDRESPNVKNNIYNATFLASDNGIPPMSGTGTLQIYLLDINDNAPQVLPQEAETCETPDPNSINITALDYDIDPNAGPFAFDLPLSPASIKKNWTITRLNGDFAQLNLKVKFLEAGIYEVPIIITDSGNPPKSNISILRVKVCQCDSNGDCTDVDRIVGAGLGTGAIIAILLCIIILLILVLMFVVWMKRRDKERQAKQLLIDPEDDVRDNILKYDEEGGGEEDQDYDLSQLQQPDTVEPDAIKPVGIRRLDERPIHAEPQYPVRSAAPHPGDIGDFINEGLKAADNDPTAPPYDSLLVFDYEGSGSTAGSLSSLNSSSSGGEQDYDYLNDWGPRFKKLADMYGGGDD</sequence>
<evidence type="ECO:0000256" key="6">
    <source>
        <dbReference type="ARBA" id="ARBA00021703"/>
    </source>
</evidence>
<name>A0A7J7ETM3_DICBM</name>
<dbReference type="GO" id="GO:0043005">
    <property type="term" value="C:neuron projection"/>
    <property type="evidence" value="ECO:0007669"/>
    <property type="project" value="TreeGrafter"/>
</dbReference>
<dbReference type="PROSITE" id="PS00232">
    <property type="entry name" value="CADHERIN_1"/>
    <property type="match status" value="2"/>
</dbReference>
<evidence type="ECO:0000256" key="8">
    <source>
        <dbReference type="ARBA" id="ARBA00022685"/>
    </source>
</evidence>